<dbReference type="CDD" id="cd03057">
    <property type="entry name" value="GST_N_Beta"/>
    <property type="match status" value="1"/>
</dbReference>
<dbReference type="SFLD" id="SFLDS00019">
    <property type="entry name" value="Glutathione_Transferase_(cytos"/>
    <property type="match status" value="1"/>
</dbReference>
<dbReference type="PROSITE" id="PS50404">
    <property type="entry name" value="GST_NTER"/>
    <property type="match status" value="1"/>
</dbReference>
<proteinExistence type="inferred from homology"/>
<dbReference type="GO" id="GO:0016740">
    <property type="term" value="F:transferase activity"/>
    <property type="evidence" value="ECO:0007669"/>
    <property type="project" value="UniProtKB-KW"/>
</dbReference>
<dbReference type="RefSeq" id="WP_113932476.1">
    <property type="nucleotide sequence ID" value="NZ_JACCEU010000004.1"/>
</dbReference>
<dbReference type="InterPro" id="IPR036249">
    <property type="entry name" value="Thioredoxin-like_sf"/>
</dbReference>
<reference evidence="4 5" key="1">
    <citation type="submission" date="2018-06" db="EMBL/GenBank/DDBJ databases">
        <title>Genomic Encyclopedia of Type Strains, Phase IV (KMG-IV): sequencing the most valuable type-strain genomes for metagenomic binning, comparative biology and taxonomic classification.</title>
        <authorList>
            <person name="Goeker M."/>
        </authorList>
    </citation>
    <scope>NUCLEOTIDE SEQUENCE [LARGE SCALE GENOMIC DNA]</scope>
    <source>
        <strain evidence="4 5">DSM 25520</strain>
    </source>
</reference>
<dbReference type="SFLD" id="SFLDG01150">
    <property type="entry name" value="Main.1:_Beta-like"/>
    <property type="match status" value="1"/>
</dbReference>
<dbReference type="SUPFAM" id="SSF52833">
    <property type="entry name" value="Thioredoxin-like"/>
    <property type="match status" value="1"/>
</dbReference>
<keyword evidence="5" id="KW-1185">Reference proteome</keyword>
<dbReference type="AlphaFoldDB" id="A0A366HDV1"/>
<evidence type="ECO:0000259" key="3">
    <source>
        <dbReference type="PROSITE" id="PS50405"/>
    </source>
</evidence>
<dbReference type="PANTHER" id="PTHR44051:SF8">
    <property type="entry name" value="GLUTATHIONE S-TRANSFERASE GSTA"/>
    <property type="match status" value="1"/>
</dbReference>
<dbReference type="InterPro" id="IPR004045">
    <property type="entry name" value="Glutathione_S-Trfase_N"/>
</dbReference>
<feature type="domain" description="GST N-terminal" evidence="2">
    <location>
        <begin position="1"/>
        <end position="77"/>
    </location>
</feature>
<name>A0A366HDV1_9BURK</name>
<evidence type="ECO:0000313" key="5">
    <source>
        <dbReference type="Proteomes" id="UP000253628"/>
    </source>
</evidence>
<dbReference type="Gene3D" id="1.20.1050.10">
    <property type="match status" value="1"/>
</dbReference>
<protein>
    <submittedName>
        <fullName evidence="4">Glutathione S-transferase</fullName>
    </submittedName>
</protein>
<dbReference type="InterPro" id="IPR036282">
    <property type="entry name" value="Glutathione-S-Trfase_C_sf"/>
</dbReference>
<comment type="similarity">
    <text evidence="1">Belongs to the GST superfamily.</text>
</comment>
<dbReference type="SFLD" id="SFLDG00358">
    <property type="entry name" value="Main_(cytGST)"/>
    <property type="match status" value="1"/>
</dbReference>
<dbReference type="OrthoDB" id="8772754at2"/>
<keyword evidence="4" id="KW-0808">Transferase</keyword>
<dbReference type="InterPro" id="IPR040079">
    <property type="entry name" value="Glutathione_S-Trfase"/>
</dbReference>
<comment type="caution">
    <text evidence="4">The sequence shown here is derived from an EMBL/GenBank/DDBJ whole genome shotgun (WGS) entry which is preliminary data.</text>
</comment>
<dbReference type="PROSITE" id="PS50405">
    <property type="entry name" value="GST_CTER"/>
    <property type="match status" value="1"/>
</dbReference>
<organism evidence="4 5">
    <name type="scientific">Eoetvoesiella caeni</name>
    <dbReference type="NCBI Taxonomy" id="645616"/>
    <lineage>
        <taxon>Bacteria</taxon>
        <taxon>Pseudomonadati</taxon>
        <taxon>Pseudomonadota</taxon>
        <taxon>Betaproteobacteria</taxon>
        <taxon>Burkholderiales</taxon>
        <taxon>Alcaligenaceae</taxon>
        <taxon>Eoetvoesiella</taxon>
    </lineage>
</organism>
<gene>
    <name evidence="4" type="ORF">DFR37_10325</name>
</gene>
<dbReference type="EMBL" id="QNRQ01000003">
    <property type="protein sequence ID" value="RBP40687.1"/>
    <property type="molecule type" value="Genomic_DNA"/>
</dbReference>
<accession>A0A366HDV1</accession>
<dbReference type="Pfam" id="PF02798">
    <property type="entry name" value="GST_N"/>
    <property type="match status" value="1"/>
</dbReference>
<evidence type="ECO:0000259" key="2">
    <source>
        <dbReference type="PROSITE" id="PS50404"/>
    </source>
</evidence>
<evidence type="ECO:0000313" key="4">
    <source>
        <dbReference type="EMBL" id="RBP40687.1"/>
    </source>
</evidence>
<dbReference type="CDD" id="cd03188">
    <property type="entry name" value="GST_C_Beta"/>
    <property type="match status" value="1"/>
</dbReference>
<feature type="domain" description="GST C-terminal" evidence="3">
    <location>
        <begin position="82"/>
        <end position="203"/>
    </location>
</feature>
<evidence type="ECO:0000256" key="1">
    <source>
        <dbReference type="RuleBase" id="RU003494"/>
    </source>
</evidence>
<dbReference type="SUPFAM" id="SSF47616">
    <property type="entry name" value="GST C-terminal domain-like"/>
    <property type="match status" value="1"/>
</dbReference>
<dbReference type="Proteomes" id="UP000253628">
    <property type="component" value="Unassembled WGS sequence"/>
</dbReference>
<sequence>MKLYYMTGACPLATQIVLEWIGKPYDLQLVERTALKDPEFLALNPVGSVPVFTDGDLTLTQNVAIMEYLNEKYPEAQLHGKTPEQRAEVRRWLSFVNSDLHRTFSLIFGAQGYSDDPNIQQVLVDKSTERVKFLFGVANQDLANKPYLAGENRSIADPYLYTIQRWAKAKQVDLSDMQNLTAFYTRMDADAGVQAALKKQGLA</sequence>
<dbReference type="PANTHER" id="PTHR44051">
    <property type="entry name" value="GLUTATHIONE S-TRANSFERASE-RELATED"/>
    <property type="match status" value="1"/>
</dbReference>
<dbReference type="InterPro" id="IPR004046">
    <property type="entry name" value="GST_C"/>
</dbReference>
<dbReference type="Pfam" id="PF00043">
    <property type="entry name" value="GST_C"/>
    <property type="match status" value="1"/>
</dbReference>
<dbReference type="Gene3D" id="3.40.30.10">
    <property type="entry name" value="Glutaredoxin"/>
    <property type="match status" value="1"/>
</dbReference>
<dbReference type="InterPro" id="IPR010987">
    <property type="entry name" value="Glutathione-S-Trfase_C-like"/>
</dbReference>